<evidence type="ECO:0000313" key="3">
    <source>
        <dbReference type="Proteomes" id="UP000239649"/>
    </source>
</evidence>
<protein>
    <recommendedName>
        <fullName evidence="4">DUF2232 domain-containing protein</fullName>
    </recommendedName>
</protein>
<evidence type="ECO:0000313" key="2">
    <source>
        <dbReference type="EMBL" id="PSC73610.1"/>
    </source>
</evidence>
<keyword evidence="1" id="KW-0812">Transmembrane</keyword>
<evidence type="ECO:0008006" key="4">
    <source>
        <dbReference type="Google" id="ProtNLM"/>
    </source>
</evidence>
<dbReference type="OrthoDB" id="2019412at2759"/>
<feature type="transmembrane region" description="Helical" evidence="1">
    <location>
        <begin position="94"/>
        <end position="112"/>
    </location>
</feature>
<organism evidence="2 3">
    <name type="scientific">Micractinium conductrix</name>
    <dbReference type="NCBI Taxonomy" id="554055"/>
    <lineage>
        <taxon>Eukaryota</taxon>
        <taxon>Viridiplantae</taxon>
        <taxon>Chlorophyta</taxon>
        <taxon>core chlorophytes</taxon>
        <taxon>Trebouxiophyceae</taxon>
        <taxon>Chlorellales</taxon>
        <taxon>Chlorellaceae</taxon>
        <taxon>Chlorella clade</taxon>
        <taxon>Micractinium</taxon>
    </lineage>
</organism>
<keyword evidence="1" id="KW-0472">Membrane</keyword>
<feature type="transmembrane region" description="Helical" evidence="1">
    <location>
        <begin position="133"/>
        <end position="155"/>
    </location>
</feature>
<proteinExistence type="predicted"/>
<dbReference type="AlphaFoldDB" id="A0A2P6VHQ5"/>
<name>A0A2P6VHQ5_9CHLO</name>
<reference evidence="2 3" key="1">
    <citation type="journal article" date="2018" name="Plant J.">
        <title>Genome sequences of Chlorella sorokiniana UTEX 1602 and Micractinium conductrix SAG 241.80: implications to maltose excretion by a green alga.</title>
        <authorList>
            <person name="Arriola M.B."/>
            <person name="Velmurugan N."/>
            <person name="Zhang Y."/>
            <person name="Plunkett M.H."/>
            <person name="Hondzo H."/>
            <person name="Barney B.M."/>
        </authorList>
    </citation>
    <scope>NUCLEOTIDE SEQUENCE [LARGE SCALE GENOMIC DNA]</scope>
    <source>
        <strain evidence="2 3">SAG 241.80</strain>
    </source>
</reference>
<dbReference type="InterPro" id="IPR018710">
    <property type="entry name" value="DUF2232"/>
</dbReference>
<gene>
    <name evidence="2" type="ORF">C2E20_2980</name>
</gene>
<keyword evidence="1" id="KW-1133">Transmembrane helix</keyword>
<sequence>MLAAVTALAYTVGSLLRVEAYMAYVLPLPVVLAALRSGPGPAVKTLTAAVLLLLILMGPVRAVTYLLVYGVLSLALGASWAAALPWGLSIPVGALARIGGYLAYIALSSWVTNENLLMLMLSNVYSLLDQLSAVLGTTGAPPLLAVGVVLCSLLFVNSLMYVALMHLLYAIMLRGMGLTLPRMPAFAQRAVGQLPEV</sequence>
<accession>A0A2P6VHQ5</accession>
<dbReference type="PANTHER" id="PTHR37185:SF3">
    <property type="entry name" value="MEMBRANE PROTEIN"/>
    <property type="match status" value="1"/>
</dbReference>
<comment type="caution">
    <text evidence="2">The sequence shown here is derived from an EMBL/GenBank/DDBJ whole genome shotgun (WGS) entry which is preliminary data.</text>
</comment>
<dbReference type="EMBL" id="LHPF02000006">
    <property type="protein sequence ID" value="PSC73610.1"/>
    <property type="molecule type" value="Genomic_DNA"/>
</dbReference>
<dbReference type="Proteomes" id="UP000239649">
    <property type="component" value="Unassembled WGS sequence"/>
</dbReference>
<dbReference type="STRING" id="554055.A0A2P6VHQ5"/>
<dbReference type="PANTHER" id="PTHR37185">
    <property type="entry name" value="MEMBRANE PROTEIN"/>
    <property type="match status" value="1"/>
</dbReference>
<dbReference type="Pfam" id="PF09991">
    <property type="entry name" value="DUF2232"/>
    <property type="match status" value="1"/>
</dbReference>
<keyword evidence="3" id="KW-1185">Reference proteome</keyword>
<evidence type="ECO:0000256" key="1">
    <source>
        <dbReference type="SAM" id="Phobius"/>
    </source>
</evidence>